<dbReference type="EMBL" id="JBCGBO010000007">
    <property type="protein sequence ID" value="KAK9187245.1"/>
    <property type="molecule type" value="Genomic_DNA"/>
</dbReference>
<dbReference type="SUPFAM" id="SSF57667">
    <property type="entry name" value="beta-beta-alpha zinc fingers"/>
    <property type="match status" value="2"/>
</dbReference>
<dbReference type="InterPro" id="IPR003604">
    <property type="entry name" value="Matrin/U1-like-C_Znf_C2H2"/>
</dbReference>
<dbReference type="Pfam" id="PF12874">
    <property type="entry name" value="zf-met"/>
    <property type="match status" value="2"/>
</dbReference>
<dbReference type="GO" id="GO:0003676">
    <property type="term" value="F:nucleic acid binding"/>
    <property type="evidence" value="ECO:0007669"/>
    <property type="project" value="InterPro"/>
</dbReference>
<feature type="region of interest" description="Disordered" evidence="1">
    <location>
        <begin position="51"/>
        <end position="70"/>
    </location>
</feature>
<keyword evidence="5" id="KW-1185">Reference proteome</keyword>
<feature type="compositionally biased region" description="Basic and acidic residues" evidence="1">
    <location>
        <begin position="183"/>
        <end position="197"/>
    </location>
</feature>
<feature type="region of interest" description="Disordered" evidence="1">
    <location>
        <begin position="110"/>
        <end position="136"/>
    </location>
</feature>
<organism evidence="4 5">
    <name type="scientific">Citrus x changshan-huyou</name>
    <dbReference type="NCBI Taxonomy" id="2935761"/>
    <lineage>
        <taxon>Eukaryota</taxon>
        <taxon>Viridiplantae</taxon>
        <taxon>Streptophyta</taxon>
        <taxon>Embryophyta</taxon>
        <taxon>Tracheophyta</taxon>
        <taxon>Spermatophyta</taxon>
        <taxon>Magnoliopsida</taxon>
        <taxon>eudicotyledons</taxon>
        <taxon>Gunneridae</taxon>
        <taxon>Pentapetalae</taxon>
        <taxon>rosids</taxon>
        <taxon>malvids</taxon>
        <taxon>Sapindales</taxon>
        <taxon>Rutaceae</taxon>
        <taxon>Aurantioideae</taxon>
        <taxon>Citrus</taxon>
    </lineage>
</organism>
<dbReference type="SMART" id="SM00355">
    <property type="entry name" value="ZnF_C2H2"/>
    <property type="match status" value="2"/>
</dbReference>
<feature type="compositionally biased region" description="Basic and acidic residues" evidence="1">
    <location>
        <begin position="57"/>
        <end position="70"/>
    </location>
</feature>
<dbReference type="InterPro" id="IPR013087">
    <property type="entry name" value="Znf_C2H2_type"/>
</dbReference>
<reference evidence="4 5" key="1">
    <citation type="submission" date="2024-05" db="EMBL/GenBank/DDBJ databases">
        <title>Haplotype-resolved chromosome-level genome assembly of Huyou (Citrus changshanensis).</title>
        <authorList>
            <person name="Miao C."/>
            <person name="Chen W."/>
            <person name="Wu Y."/>
            <person name="Wang L."/>
            <person name="Zhao S."/>
            <person name="Grierson D."/>
            <person name="Xu C."/>
            <person name="Chen K."/>
        </authorList>
    </citation>
    <scope>NUCLEOTIDE SEQUENCE [LARGE SCALE GENOMIC DNA]</scope>
    <source>
        <strain evidence="4">01-14</strain>
        <tissue evidence="4">Leaf</tissue>
    </source>
</reference>
<dbReference type="PANTHER" id="PTHR47487">
    <property type="entry name" value="OS06G0651300 PROTEIN-RELATED"/>
    <property type="match status" value="1"/>
</dbReference>
<evidence type="ECO:0000256" key="1">
    <source>
        <dbReference type="SAM" id="MobiDB-lite"/>
    </source>
</evidence>
<dbReference type="GO" id="GO:0008270">
    <property type="term" value="F:zinc ion binding"/>
    <property type="evidence" value="ECO:0007669"/>
    <property type="project" value="InterPro"/>
</dbReference>
<sequence length="461" mass="49943">MNCLQNLPRSSALPLQSFRFNQRKPTSSFNSLGTMNYADLNRRITVKAITGSTSSKETSDSSEVKEEKSEIYSTNMTEAMGAGGCCLEIHMSILSAIRLCLDAQPKPDTSVCGSKQKAATPPAGSGELPSTSSSKPKEWSCALCQVTATTERGLDVHLQGKKHKAKEKLLRDLKMCINSTSKKSMESRNSADQEMKPNGRGINQKVEGGQTLQVKPNSNLCGTNQNAAAPPAGSGELPSTNSTKTEQWSCALCQVSATTQRGLDEHLQGRKHKAKVAGLLRDKKMCNNSTSSTSKISTESRDGVGQEMKTKVEEESVKANKTVVGLNQKVEGGLDEHPQGKKQKAKEEELLGAQKWIKKSTESRDSAGQEMKTKVEEESVKANRIVVGLDQKEEGCQALQVKPYPNLCGPKQEAATLPAGSGELPLTSSRKPMDWSCTLCQVSTTRKRDLDEINVVVCTFV</sequence>
<evidence type="ECO:0000259" key="3">
    <source>
        <dbReference type="SMART" id="SM00451"/>
    </source>
</evidence>
<feature type="domain" description="U1-type" evidence="3">
    <location>
        <begin position="245"/>
        <end position="279"/>
    </location>
</feature>
<dbReference type="Gene3D" id="3.30.160.60">
    <property type="entry name" value="Classic Zinc Finger"/>
    <property type="match status" value="2"/>
</dbReference>
<dbReference type="PANTHER" id="PTHR47487:SF8">
    <property type="entry name" value="OS08G0270900 PROTEIN"/>
    <property type="match status" value="1"/>
</dbReference>
<feature type="region of interest" description="Disordered" evidence="1">
    <location>
        <begin position="180"/>
        <end position="242"/>
    </location>
</feature>
<proteinExistence type="predicted"/>
<feature type="compositionally biased region" description="Polar residues" evidence="1">
    <location>
        <begin position="210"/>
        <end position="227"/>
    </location>
</feature>
<dbReference type="Proteomes" id="UP001428341">
    <property type="component" value="Unassembled WGS sequence"/>
</dbReference>
<feature type="domain" description="C2H2-type" evidence="2">
    <location>
        <begin position="248"/>
        <end position="272"/>
    </location>
</feature>
<dbReference type="AlphaFoldDB" id="A0AAP0LU15"/>
<dbReference type="InterPro" id="IPR036236">
    <property type="entry name" value="Znf_C2H2_sf"/>
</dbReference>
<evidence type="ECO:0000313" key="5">
    <source>
        <dbReference type="Proteomes" id="UP001428341"/>
    </source>
</evidence>
<comment type="caution">
    <text evidence="4">The sequence shown here is derived from an EMBL/GenBank/DDBJ whole genome shotgun (WGS) entry which is preliminary data.</text>
</comment>
<evidence type="ECO:0000259" key="2">
    <source>
        <dbReference type="SMART" id="SM00355"/>
    </source>
</evidence>
<feature type="region of interest" description="Disordered" evidence="1">
    <location>
        <begin position="285"/>
        <end position="305"/>
    </location>
</feature>
<name>A0AAP0LU15_9ROSI</name>
<evidence type="ECO:0000313" key="4">
    <source>
        <dbReference type="EMBL" id="KAK9187245.1"/>
    </source>
</evidence>
<dbReference type="SMART" id="SM00451">
    <property type="entry name" value="ZnF_U1"/>
    <property type="match status" value="2"/>
</dbReference>
<accession>A0AAP0LU15</accession>
<protein>
    <recommendedName>
        <fullName evidence="6">C2H2-type domain-containing protein</fullName>
    </recommendedName>
</protein>
<feature type="domain" description="C2H2-type" evidence="2">
    <location>
        <begin position="139"/>
        <end position="163"/>
    </location>
</feature>
<feature type="domain" description="U1-type" evidence="3">
    <location>
        <begin position="136"/>
        <end position="170"/>
    </location>
</feature>
<evidence type="ECO:0008006" key="6">
    <source>
        <dbReference type="Google" id="ProtNLM"/>
    </source>
</evidence>
<gene>
    <name evidence="4" type="ORF">WN944_018637</name>
</gene>